<proteinExistence type="predicted"/>
<accession>A0A0C1H220</accession>
<dbReference type="Proteomes" id="UP000031465">
    <property type="component" value="Unassembled WGS sequence"/>
</dbReference>
<dbReference type="EMBL" id="JSAN01000074">
    <property type="protein sequence ID" value="KIC71734.1"/>
    <property type="molecule type" value="Genomic_DNA"/>
</dbReference>
<evidence type="ECO:0000313" key="2">
    <source>
        <dbReference type="Proteomes" id="UP000031465"/>
    </source>
</evidence>
<gene>
    <name evidence="1" type="ORF">DB44_DB00020</name>
</gene>
<evidence type="ECO:0000313" key="1">
    <source>
        <dbReference type="EMBL" id="KIC71734.1"/>
    </source>
</evidence>
<dbReference type="PROSITE" id="PS51257">
    <property type="entry name" value="PROKAR_LIPOPROTEIN"/>
    <property type="match status" value="1"/>
</dbReference>
<protein>
    <submittedName>
        <fullName evidence="1">Uncharacterized protein</fullName>
    </submittedName>
</protein>
<organism evidence="1 2">
    <name type="scientific">Candidatus Protochlamydia amoebophila</name>
    <dbReference type="NCBI Taxonomy" id="362787"/>
    <lineage>
        <taxon>Bacteria</taxon>
        <taxon>Pseudomonadati</taxon>
        <taxon>Chlamydiota</taxon>
        <taxon>Chlamydiia</taxon>
        <taxon>Parachlamydiales</taxon>
        <taxon>Parachlamydiaceae</taxon>
        <taxon>Candidatus Protochlamydia</taxon>
    </lineage>
</organism>
<dbReference type="AlphaFoldDB" id="A0A0C1H220"/>
<comment type="caution">
    <text evidence="1">The sequence shown here is derived from an EMBL/GenBank/DDBJ whole genome shotgun (WGS) entry which is preliminary data.</text>
</comment>
<dbReference type="PATRIC" id="fig|362787.3.peg.1237"/>
<sequence>MNVRRINMKQIISYVYCTIALSCFQLIGATEHADLDVESPVCTKQELMAYFPQILVRKILLKSNIQEQQARAIAEELAQKGQELEKIVAEKASKLDPNPFKDLSQRDVAIKIYRETLYEIFAKVLKNHGITDGNQIQILLDKMQLAKSKMFIDCIRKEQSSAKKVLEHETSPPS</sequence>
<reference evidence="1 2" key="1">
    <citation type="journal article" date="2014" name="Mol. Biol. Evol.">
        <title>Massive expansion of Ubiquitination-related gene families within the Chlamydiae.</title>
        <authorList>
            <person name="Domman D."/>
            <person name="Collingro A."/>
            <person name="Lagkouvardos I."/>
            <person name="Gehre L."/>
            <person name="Weinmaier T."/>
            <person name="Rattei T."/>
            <person name="Subtil A."/>
            <person name="Horn M."/>
        </authorList>
    </citation>
    <scope>NUCLEOTIDE SEQUENCE [LARGE SCALE GENOMIC DNA]</scope>
    <source>
        <strain evidence="1 2">EI2</strain>
    </source>
</reference>
<name>A0A0C1H220_9BACT</name>